<evidence type="ECO:0000313" key="9">
    <source>
        <dbReference type="Proteomes" id="UP001521116"/>
    </source>
</evidence>
<sequence>MKSPSPLFLMTSVLAAIRRAVLPGAAATEVHQQPFHFQANQTSASMSRAPVVCISHGGGPMPILGDPEHDKIVKSLRERVPDILKLGTPEQPRAIVLVTAHWSERNPTISSAQKHSLLYDYYGFPPESYKLKYDAPGAPDVANEVAEALKAEGLKPEFDEDRGWDHGVFVPMLLINPKADVPIVQMSVLRSENPADHYRMGRALSKLRDSNVAILGSGFPSIHNLRAMFSGMTHDPSFKSRNSAWSRAVNEAVKEEKVEERQKKLEEWRKFPGAYDMHPRGGAEHFLPLIVCAGAAGEGQGKTYSDKFMGLDMYSYYWK</sequence>
<evidence type="ECO:0000256" key="4">
    <source>
        <dbReference type="ARBA" id="ARBA00022833"/>
    </source>
</evidence>
<gene>
    <name evidence="8" type="ORF">SLS56_000473</name>
</gene>
<evidence type="ECO:0000313" key="8">
    <source>
        <dbReference type="EMBL" id="KAL1637916.1"/>
    </source>
</evidence>
<evidence type="ECO:0000256" key="6">
    <source>
        <dbReference type="SAM" id="SignalP"/>
    </source>
</evidence>
<keyword evidence="6" id="KW-0732">Signal</keyword>
<dbReference type="PANTHER" id="PTHR30096">
    <property type="entry name" value="4,5-DOPA DIOXYGENASE EXTRADIOL-LIKE PROTEIN"/>
    <property type="match status" value="1"/>
</dbReference>
<dbReference type="CDD" id="cd07363">
    <property type="entry name" value="45_DOPA_Dioxygenase"/>
    <property type="match status" value="1"/>
</dbReference>
<evidence type="ECO:0000256" key="2">
    <source>
        <dbReference type="ARBA" id="ARBA00007581"/>
    </source>
</evidence>
<reference evidence="8 9" key="1">
    <citation type="submission" date="2024-02" db="EMBL/GenBank/DDBJ databases">
        <title>De novo assembly and annotation of 12 fungi associated with fruit tree decline syndrome in Ontario, Canada.</title>
        <authorList>
            <person name="Sulman M."/>
            <person name="Ellouze W."/>
            <person name="Ilyukhin E."/>
        </authorList>
    </citation>
    <scope>NUCLEOTIDE SEQUENCE [LARGE SCALE GENOMIC DNA]</scope>
    <source>
        <strain evidence="8 9">M1-105</strain>
    </source>
</reference>
<feature type="chain" id="PRO_5046421143" description="Extradiol ring-cleavage dioxygenase class III enzyme subunit B domain-containing protein" evidence="6">
    <location>
        <begin position="28"/>
        <end position="319"/>
    </location>
</feature>
<evidence type="ECO:0000256" key="5">
    <source>
        <dbReference type="ARBA" id="ARBA00023002"/>
    </source>
</evidence>
<dbReference type="InterPro" id="IPR014436">
    <property type="entry name" value="Extradiol_dOase_DODA"/>
</dbReference>
<keyword evidence="5" id="KW-0560">Oxidoreductase</keyword>
<organism evidence="8 9">
    <name type="scientific">Neofusicoccum ribis</name>
    <dbReference type="NCBI Taxonomy" id="45134"/>
    <lineage>
        <taxon>Eukaryota</taxon>
        <taxon>Fungi</taxon>
        <taxon>Dikarya</taxon>
        <taxon>Ascomycota</taxon>
        <taxon>Pezizomycotina</taxon>
        <taxon>Dothideomycetes</taxon>
        <taxon>Dothideomycetes incertae sedis</taxon>
        <taxon>Botryosphaeriales</taxon>
        <taxon>Botryosphaeriaceae</taxon>
        <taxon>Neofusicoccum</taxon>
    </lineage>
</organism>
<comment type="similarity">
    <text evidence="2">Belongs to the DODA-type extradiol aromatic ring-opening dioxygenase family.</text>
</comment>
<comment type="caution">
    <text evidence="8">The sequence shown here is derived from an EMBL/GenBank/DDBJ whole genome shotgun (WGS) entry which is preliminary data.</text>
</comment>
<dbReference type="EMBL" id="JAJVDC020000002">
    <property type="protein sequence ID" value="KAL1637916.1"/>
    <property type="molecule type" value="Genomic_DNA"/>
</dbReference>
<dbReference type="PANTHER" id="PTHR30096:SF0">
    <property type="entry name" value="4,5-DOPA DIOXYGENASE EXTRADIOL-LIKE PROTEIN"/>
    <property type="match status" value="1"/>
</dbReference>
<dbReference type="InterPro" id="IPR004183">
    <property type="entry name" value="Xdiol_dOase_suB"/>
</dbReference>
<feature type="domain" description="Extradiol ring-cleavage dioxygenase class III enzyme subunit B" evidence="7">
    <location>
        <begin position="52"/>
        <end position="303"/>
    </location>
</feature>
<keyword evidence="4" id="KW-0862">Zinc</keyword>
<evidence type="ECO:0000259" key="7">
    <source>
        <dbReference type="Pfam" id="PF02900"/>
    </source>
</evidence>
<dbReference type="Gene3D" id="3.40.830.10">
    <property type="entry name" value="LigB-like"/>
    <property type="match status" value="1"/>
</dbReference>
<dbReference type="Proteomes" id="UP001521116">
    <property type="component" value="Unassembled WGS sequence"/>
</dbReference>
<evidence type="ECO:0000256" key="3">
    <source>
        <dbReference type="ARBA" id="ARBA00022723"/>
    </source>
</evidence>
<evidence type="ECO:0000256" key="1">
    <source>
        <dbReference type="ARBA" id="ARBA00001947"/>
    </source>
</evidence>
<dbReference type="PIRSF" id="PIRSF006157">
    <property type="entry name" value="Doxgns_DODA"/>
    <property type="match status" value="1"/>
</dbReference>
<dbReference type="Pfam" id="PF02900">
    <property type="entry name" value="LigB"/>
    <property type="match status" value="1"/>
</dbReference>
<keyword evidence="9" id="KW-1185">Reference proteome</keyword>
<accession>A0ABR3TEQ6</accession>
<proteinExistence type="inferred from homology"/>
<feature type="signal peptide" evidence="6">
    <location>
        <begin position="1"/>
        <end position="27"/>
    </location>
</feature>
<keyword evidence="3" id="KW-0479">Metal-binding</keyword>
<name>A0ABR3TEQ6_9PEZI</name>
<dbReference type="SUPFAM" id="SSF53213">
    <property type="entry name" value="LigB-like"/>
    <property type="match status" value="1"/>
</dbReference>
<comment type="cofactor">
    <cofactor evidence="1">
        <name>Zn(2+)</name>
        <dbReference type="ChEBI" id="CHEBI:29105"/>
    </cofactor>
</comment>
<protein>
    <recommendedName>
        <fullName evidence="7">Extradiol ring-cleavage dioxygenase class III enzyme subunit B domain-containing protein</fullName>
    </recommendedName>
</protein>